<proteinExistence type="predicted"/>
<reference evidence="1 2" key="1">
    <citation type="submission" date="2019-10" db="EMBL/GenBank/DDBJ databases">
        <title>A soil myxobacterium in the family Polyangiaceae.</title>
        <authorList>
            <person name="Li Y."/>
            <person name="Wang J."/>
        </authorList>
    </citation>
    <scope>NUCLEOTIDE SEQUENCE [LARGE SCALE GENOMIC DNA]</scope>
    <source>
        <strain evidence="1 2">DSM 14734</strain>
    </source>
</reference>
<dbReference type="OrthoDB" id="5517293at2"/>
<organism evidence="1 2">
    <name type="scientific">Polyangium spumosum</name>
    <dbReference type="NCBI Taxonomy" id="889282"/>
    <lineage>
        <taxon>Bacteria</taxon>
        <taxon>Pseudomonadati</taxon>
        <taxon>Myxococcota</taxon>
        <taxon>Polyangia</taxon>
        <taxon>Polyangiales</taxon>
        <taxon>Polyangiaceae</taxon>
        <taxon>Polyangium</taxon>
    </lineage>
</organism>
<gene>
    <name evidence="1" type="ORF">GF068_06615</name>
</gene>
<keyword evidence="2" id="KW-1185">Reference proteome</keyword>
<comment type="caution">
    <text evidence="1">The sequence shown here is derived from an EMBL/GenBank/DDBJ whole genome shotgun (WGS) entry which is preliminary data.</text>
</comment>
<dbReference type="AlphaFoldDB" id="A0A6N7PNA4"/>
<evidence type="ECO:0000313" key="1">
    <source>
        <dbReference type="EMBL" id="MRG91595.1"/>
    </source>
</evidence>
<evidence type="ECO:0000313" key="2">
    <source>
        <dbReference type="Proteomes" id="UP000440224"/>
    </source>
</evidence>
<name>A0A6N7PNA4_9BACT</name>
<dbReference type="EMBL" id="WJIE01000002">
    <property type="protein sequence ID" value="MRG91595.1"/>
    <property type="molecule type" value="Genomic_DNA"/>
</dbReference>
<accession>A0A6N7PNA4</accession>
<protein>
    <submittedName>
        <fullName evidence="1">Uncharacterized protein</fullName>
    </submittedName>
</protein>
<dbReference type="Proteomes" id="UP000440224">
    <property type="component" value="Unassembled WGS sequence"/>
</dbReference>
<dbReference type="RefSeq" id="WP_153818489.1">
    <property type="nucleotide sequence ID" value="NZ_WJIE01000002.1"/>
</dbReference>
<sequence length="165" mass="16945">MLRVAVLRALAIAAVFAVVWLVPLRAYAAIVPVCDDDGGSVATSAAAPAVDCAAPLDPLDDLDPEVAAMCDERGATAVAPGRIHPETDARIDAVVTCDGRDLGPALGASHGEQNPASFVATVPDAMLSASFDLRPAFAVELPAFPPVEGAPLRGVRREIDRPPCA</sequence>